<dbReference type="AlphaFoldDB" id="K1Q8N7"/>
<sequence length="76" mass="8545">MKANVHPVQIIQRLSRRKMVREKMRVTSGTFIPVLPPSLPASCNHGDTLLLLMNSMQGIGKYPYQLPPASSHDYRA</sequence>
<gene>
    <name evidence="1" type="ORF">CGI_10021810</name>
</gene>
<dbReference type="EMBL" id="JH817605">
    <property type="protein sequence ID" value="EKC30338.1"/>
    <property type="molecule type" value="Genomic_DNA"/>
</dbReference>
<dbReference type="HOGENOM" id="CLU_2656840_0_0_1"/>
<name>K1Q8N7_MAGGI</name>
<proteinExistence type="predicted"/>
<reference evidence="1" key="1">
    <citation type="journal article" date="2012" name="Nature">
        <title>The oyster genome reveals stress adaptation and complexity of shell formation.</title>
        <authorList>
            <person name="Zhang G."/>
            <person name="Fang X."/>
            <person name="Guo X."/>
            <person name="Li L."/>
            <person name="Luo R."/>
            <person name="Xu F."/>
            <person name="Yang P."/>
            <person name="Zhang L."/>
            <person name="Wang X."/>
            <person name="Qi H."/>
            <person name="Xiong Z."/>
            <person name="Que H."/>
            <person name="Xie Y."/>
            <person name="Holland P.W."/>
            <person name="Paps J."/>
            <person name="Zhu Y."/>
            <person name="Wu F."/>
            <person name="Chen Y."/>
            <person name="Wang J."/>
            <person name="Peng C."/>
            <person name="Meng J."/>
            <person name="Yang L."/>
            <person name="Liu J."/>
            <person name="Wen B."/>
            <person name="Zhang N."/>
            <person name="Huang Z."/>
            <person name="Zhu Q."/>
            <person name="Feng Y."/>
            <person name="Mount A."/>
            <person name="Hedgecock D."/>
            <person name="Xu Z."/>
            <person name="Liu Y."/>
            <person name="Domazet-Loso T."/>
            <person name="Du Y."/>
            <person name="Sun X."/>
            <person name="Zhang S."/>
            <person name="Liu B."/>
            <person name="Cheng P."/>
            <person name="Jiang X."/>
            <person name="Li J."/>
            <person name="Fan D."/>
            <person name="Wang W."/>
            <person name="Fu W."/>
            <person name="Wang T."/>
            <person name="Wang B."/>
            <person name="Zhang J."/>
            <person name="Peng Z."/>
            <person name="Li Y."/>
            <person name="Li N."/>
            <person name="Wang J."/>
            <person name="Chen M."/>
            <person name="He Y."/>
            <person name="Tan F."/>
            <person name="Song X."/>
            <person name="Zheng Q."/>
            <person name="Huang R."/>
            <person name="Yang H."/>
            <person name="Du X."/>
            <person name="Chen L."/>
            <person name="Yang M."/>
            <person name="Gaffney P.M."/>
            <person name="Wang S."/>
            <person name="Luo L."/>
            <person name="She Z."/>
            <person name="Ming Y."/>
            <person name="Huang W."/>
            <person name="Zhang S."/>
            <person name="Huang B."/>
            <person name="Zhang Y."/>
            <person name="Qu T."/>
            <person name="Ni P."/>
            <person name="Miao G."/>
            <person name="Wang J."/>
            <person name="Wang Q."/>
            <person name="Steinberg C.E."/>
            <person name="Wang H."/>
            <person name="Li N."/>
            <person name="Qian L."/>
            <person name="Zhang G."/>
            <person name="Li Y."/>
            <person name="Yang H."/>
            <person name="Liu X."/>
            <person name="Wang J."/>
            <person name="Yin Y."/>
            <person name="Wang J."/>
        </authorList>
    </citation>
    <scope>NUCLEOTIDE SEQUENCE [LARGE SCALE GENOMIC DNA]</scope>
    <source>
        <strain evidence="1">05x7-T-G4-1.051#20</strain>
    </source>
</reference>
<dbReference type="InParanoid" id="K1Q8N7"/>
<accession>K1Q8N7</accession>
<evidence type="ECO:0000313" key="1">
    <source>
        <dbReference type="EMBL" id="EKC30338.1"/>
    </source>
</evidence>
<organism evidence="1">
    <name type="scientific">Magallana gigas</name>
    <name type="common">Pacific oyster</name>
    <name type="synonym">Crassostrea gigas</name>
    <dbReference type="NCBI Taxonomy" id="29159"/>
    <lineage>
        <taxon>Eukaryota</taxon>
        <taxon>Metazoa</taxon>
        <taxon>Spiralia</taxon>
        <taxon>Lophotrochozoa</taxon>
        <taxon>Mollusca</taxon>
        <taxon>Bivalvia</taxon>
        <taxon>Autobranchia</taxon>
        <taxon>Pteriomorphia</taxon>
        <taxon>Ostreida</taxon>
        <taxon>Ostreoidea</taxon>
        <taxon>Ostreidae</taxon>
        <taxon>Magallana</taxon>
    </lineage>
</organism>
<protein>
    <submittedName>
        <fullName evidence="1">Uncharacterized protein</fullName>
    </submittedName>
</protein>